<evidence type="ECO:0000313" key="4">
    <source>
        <dbReference type="Ensembl" id="ENSCAFP00020000218.1"/>
    </source>
</evidence>
<proteinExistence type="predicted"/>
<dbReference type="InterPro" id="IPR036179">
    <property type="entry name" value="Ig-like_dom_sf"/>
</dbReference>
<evidence type="ECO:0000256" key="2">
    <source>
        <dbReference type="SAM" id="SignalP"/>
    </source>
</evidence>
<feature type="chain" id="PRO_5044671225" description="Ig-like domain-containing protein" evidence="2">
    <location>
        <begin position="20"/>
        <end position="230"/>
    </location>
</feature>
<reference evidence="4" key="1">
    <citation type="submission" date="2025-05" db="UniProtKB">
        <authorList>
            <consortium name="Ensembl"/>
        </authorList>
    </citation>
    <scope>IDENTIFICATION</scope>
</reference>
<dbReference type="SMART" id="SM00406">
    <property type="entry name" value="IGv"/>
    <property type="match status" value="1"/>
</dbReference>
<feature type="signal peptide" evidence="2">
    <location>
        <begin position="1"/>
        <end position="19"/>
    </location>
</feature>
<evidence type="ECO:0000313" key="5">
    <source>
        <dbReference type="Proteomes" id="UP000694391"/>
    </source>
</evidence>
<dbReference type="PROSITE" id="PS50835">
    <property type="entry name" value="IG_LIKE"/>
    <property type="match status" value="1"/>
</dbReference>
<sequence>MVWSPLLLTLLAHCTGSWAQSMMTQPPSVSGSLGQRVTIYCTGIPSNTDYRKAPSLLIYGDDTGNSEVPDQFSGSRSGSSASLTISGLQAEDEAEYYCSVWDDSLNAHTVLWVHGEVRHKPVVPTAKGFPLKHLTKYTSIPDQSSSERRDRGNIPQHLESHLRKAHSKYHSQWGNPRSLSPKVRNETEMTTLTTVIQHSTRSLSLSNQTTKRNKRHSNWQRRSQTLPLHR</sequence>
<evidence type="ECO:0000256" key="1">
    <source>
        <dbReference type="SAM" id="MobiDB-lite"/>
    </source>
</evidence>
<dbReference type="InterPro" id="IPR007110">
    <property type="entry name" value="Ig-like_dom"/>
</dbReference>
<dbReference type="Ensembl" id="ENSCAFT00020005577.1">
    <property type="protein sequence ID" value="ENSCAFP00020004822.1"/>
    <property type="gene ID" value="ENSCAFG00020003955.1"/>
</dbReference>
<dbReference type="GeneTree" id="ENSGT00940000153474"/>
<dbReference type="InterPro" id="IPR013106">
    <property type="entry name" value="Ig_V-set"/>
</dbReference>
<protein>
    <recommendedName>
        <fullName evidence="3">Ig-like domain-containing protein</fullName>
    </recommendedName>
</protein>
<dbReference type="InterPro" id="IPR003599">
    <property type="entry name" value="Ig_sub"/>
</dbReference>
<name>A0A8C0JFX3_CANLU</name>
<keyword evidence="5" id="KW-1185">Reference proteome</keyword>
<accession>A0A8C0JFX3</accession>
<keyword evidence="2" id="KW-0732">Signal</keyword>
<feature type="compositionally biased region" description="Polar residues" evidence="1">
    <location>
        <begin position="197"/>
        <end position="210"/>
    </location>
</feature>
<dbReference type="Ensembl" id="ENSCAFT00020000280.1">
    <property type="protein sequence ID" value="ENSCAFP00020000218.1"/>
    <property type="gene ID" value="ENSCAFG00020000186.1"/>
</dbReference>
<dbReference type="Gene3D" id="2.60.40.10">
    <property type="entry name" value="Immunoglobulins"/>
    <property type="match status" value="1"/>
</dbReference>
<dbReference type="Proteomes" id="UP000694391">
    <property type="component" value="Unplaced"/>
</dbReference>
<feature type="region of interest" description="Disordered" evidence="1">
    <location>
        <begin position="197"/>
        <end position="230"/>
    </location>
</feature>
<dbReference type="SUPFAM" id="SSF48726">
    <property type="entry name" value="Immunoglobulin"/>
    <property type="match status" value="1"/>
</dbReference>
<evidence type="ECO:0000259" key="3">
    <source>
        <dbReference type="PROSITE" id="PS50835"/>
    </source>
</evidence>
<dbReference type="InterPro" id="IPR050150">
    <property type="entry name" value="IgV_Light_Chain"/>
</dbReference>
<dbReference type="InterPro" id="IPR013783">
    <property type="entry name" value="Ig-like_fold"/>
</dbReference>
<dbReference type="SMART" id="SM00409">
    <property type="entry name" value="IG"/>
    <property type="match status" value="1"/>
</dbReference>
<feature type="compositionally biased region" description="Polar residues" evidence="1">
    <location>
        <begin position="220"/>
        <end position="230"/>
    </location>
</feature>
<organism evidence="4 5">
    <name type="scientific">Canis lupus dingo</name>
    <name type="common">dingo</name>
    <dbReference type="NCBI Taxonomy" id="286419"/>
    <lineage>
        <taxon>Eukaryota</taxon>
        <taxon>Metazoa</taxon>
        <taxon>Chordata</taxon>
        <taxon>Craniata</taxon>
        <taxon>Vertebrata</taxon>
        <taxon>Euteleostomi</taxon>
        <taxon>Mammalia</taxon>
        <taxon>Eutheria</taxon>
        <taxon>Laurasiatheria</taxon>
        <taxon>Carnivora</taxon>
        <taxon>Caniformia</taxon>
        <taxon>Canidae</taxon>
        <taxon>Canis</taxon>
    </lineage>
</organism>
<feature type="domain" description="Ig-like" evidence="3">
    <location>
        <begin position="5"/>
        <end position="100"/>
    </location>
</feature>
<dbReference type="Pfam" id="PF07686">
    <property type="entry name" value="V-set"/>
    <property type="match status" value="1"/>
</dbReference>
<dbReference type="PANTHER" id="PTHR23267">
    <property type="entry name" value="IMMUNOGLOBULIN LIGHT CHAIN"/>
    <property type="match status" value="1"/>
</dbReference>
<dbReference type="AlphaFoldDB" id="A0A8C0JFX3"/>